<evidence type="ECO:0000256" key="2">
    <source>
        <dbReference type="SAM" id="SignalP"/>
    </source>
</evidence>
<dbReference type="EMBL" id="SNSC02000004">
    <property type="protein sequence ID" value="TID24788.1"/>
    <property type="molecule type" value="Genomic_DNA"/>
</dbReference>
<comment type="caution">
    <text evidence="4">The sequence shown here is derived from an EMBL/GenBank/DDBJ whole genome shotgun (WGS) entry which is preliminary data.</text>
</comment>
<evidence type="ECO:0000259" key="3">
    <source>
        <dbReference type="Pfam" id="PF00884"/>
    </source>
</evidence>
<keyword evidence="2" id="KW-0732">Signal</keyword>
<name>A0A4Z1P9F3_9PEZI</name>
<dbReference type="GO" id="GO:0008449">
    <property type="term" value="F:N-acetylglucosamine-6-sulfatase activity"/>
    <property type="evidence" value="ECO:0007669"/>
    <property type="project" value="TreeGrafter"/>
</dbReference>
<feature type="domain" description="Sulfatase N-terminal" evidence="3">
    <location>
        <begin position="35"/>
        <end position="382"/>
    </location>
</feature>
<organism evidence="4 5">
    <name type="scientific">Venturia nashicola</name>
    <dbReference type="NCBI Taxonomy" id="86259"/>
    <lineage>
        <taxon>Eukaryota</taxon>
        <taxon>Fungi</taxon>
        <taxon>Dikarya</taxon>
        <taxon>Ascomycota</taxon>
        <taxon>Pezizomycotina</taxon>
        <taxon>Dothideomycetes</taxon>
        <taxon>Pleosporomycetidae</taxon>
        <taxon>Venturiales</taxon>
        <taxon>Venturiaceae</taxon>
        <taxon>Venturia</taxon>
    </lineage>
</organism>
<comment type="similarity">
    <text evidence="1">Belongs to the sulfatase family.</text>
</comment>
<evidence type="ECO:0000256" key="1">
    <source>
        <dbReference type="ARBA" id="ARBA00008779"/>
    </source>
</evidence>
<protein>
    <submittedName>
        <fullName evidence="4">Arylsulfatase</fullName>
    </submittedName>
</protein>
<reference evidence="4 5" key="1">
    <citation type="submission" date="2019-04" db="EMBL/GenBank/DDBJ databases">
        <title>High contiguity whole genome sequence and gene annotation resource for two Venturia nashicola isolates.</title>
        <authorList>
            <person name="Prokchorchik M."/>
            <person name="Won K."/>
            <person name="Lee Y."/>
            <person name="Choi E.D."/>
            <person name="Segonzac C."/>
            <person name="Sohn K.H."/>
        </authorList>
    </citation>
    <scope>NUCLEOTIDE SEQUENCE [LARGE SCALE GENOMIC DNA]</scope>
    <source>
        <strain evidence="4 5">PRI2</strain>
    </source>
</reference>
<dbReference type="AlphaFoldDB" id="A0A4Z1P9F3"/>
<dbReference type="Proteomes" id="UP000298493">
    <property type="component" value="Unassembled WGS sequence"/>
</dbReference>
<dbReference type="InterPro" id="IPR017850">
    <property type="entry name" value="Alkaline_phosphatase_core_sf"/>
</dbReference>
<dbReference type="Gene3D" id="3.40.720.10">
    <property type="entry name" value="Alkaline Phosphatase, subunit A"/>
    <property type="match status" value="1"/>
</dbReference>
<feature type="chain" id="PRO_5021300971" evidence="2">
    <location>
        <begin position="18"/>
        <end position="492"/>
    </location>
</feature>
<dbReference type="SUPFAM" id="SSF53649">
    <property type="entry name" value="Alkaline phosphatase-like"/>
    <property type="match status" value="1"/>
</dbReference>
<evidence type="ECO:0000313" key="5">
    <source>
        <dbReference type="Proteomes" id="UP000298493"/>
    </source>
</evidence>
<keyword evidence="5" id="KW-1185">Reference proteome</keyword>
<dbReference type="InterPro" id="IPR000917">
    <property type="entry name" value="Sulfatase_N"/>
</dbReference>
<proteinExistence type="inferred from homology"/>
<feature type="signal peptide" evidence="2">
    <location>
        <begin position="1"/>
        <end position="17"/>
    </location>
</feature>
<gene>
    <name evidence="4" type="ORF">E6O75_ATG03993</name>
</gene>
<dbReference type="CDD" id="cd16147">
    <property type="entry name" value="G6S"/>
    <property type="match status" value="1"/>
</dbReference>
<sequence length="492" mass="55159">MLFSCAAKAFVFFGVSGWANSAASPKPTKRENDRPNVVVILTDDQDVHLNSMDYLPLVKQHMTDKGTSFKRHYCTVALCCPSRVVTLWNTNVTSIKMPYGNLIIEPAILADDWQAAIPNSLRKAWTTTISLYGCKKRVIRHIVPENYSILDNYDEPFARGFTGNDFLLDLTTYQYLNATIQTNHDAPVSYAGQYSTDVIAQKTLAYIDDAMTTGEPFFIVSSPIAPQADQTEDIFFGRGSSACGQTQGSIPRYQSAADSKLQPRIWGDWVRLLPQQNDSNVEYNDEWYRSRLRALQSVDELAEGVVNKLASKELLNDTYIIYTSDNGYHIGQHRLQPGKMCGYEEDANVPMIIRGPGIKQGAITNLVTSHTDLAPTILSLIGTSQRPDFDGTPFSVKAEDLFVENKDWQEHVGVEYWGPSVNEGIFDRVPKLRNTYKALRVIGSDYSFYYAVWCHNEHELYDMTIDPNQLTNLFTLNGTTLPMSSSGTLLVG</sequence>
<dbReference type="Pfam" id="PF00884">
    <property type="entry name" value="Sulfatase"/>
    <property type="match status" value="1"/>
</dbReference>
<accession>A0A4Z1P9F3</accession>
<evidence type="ECO:0000313" key="4">
    <source>
        <dbReference type="EMBL" id="TID24788.1"/>
    </source>
</evidence>
<dbReference type="STRING" id="86259.A0A4Z1P9F3"/>
<dbReference type="PANTHER" id="PTHR43108">
    <property type="entry name" value="N-ACETYLGLUCOSAMINE-6-SULFATASE FAMILY MEMBER"/>
    <property type="match status" value="1"/>
</dbReference>
<dbReference type="PANTHER" id="PTHR43108:SF8">
    <property type="entry name" value="SD21168P"/>
    <property type="match status" value="1"/>
</dbReference>
<dbReference type="GO" id="GO:0005539">
    <property type="term" value="F:glycosaminoglycan binding"/>
    <property type="evidence" value="ECO:0007669"/>
    <property type="project" value="TreeGrafter"/>
</dbReference>